<dbReference type="Gene3D" id="3.30.565.10">
    <property type="entry name" value="Histidine kinase-like ATPase, C-terminal domain"/>
    <property type="match status" value="1"/>
</dbReference>
<proteinExistence type="predicted"/>
<protein>
    <submittedName>
        <fullName evidence="3">Anti-sigma regulatory factor (Ser/Thr protein kinase)</fullName>
    </submittedName>
</protein>
<reference evidence="3 4" key="1">
    <citation type="submission" date="2020-08" db="EMBL/GenBank/DDBJ databases">
        <title>Genomic Encyclopedia of Type Strains, Phase IV (KMG-IV): sequencing the most valuable type-strain genomes for metagenomic binning, comparative biology and taxonomic classification.</title>
        <authorList>
            <person name="Goeker M."/>
        </authorList>
    </citation>
    <scope>NUCLEOTIDE SEQUENCE [LARGE SCALE GENOMIC DNA]</scope>
    <source>
        <strain evidence="3 4">DSM 44197</strain>
    </source>
</reference>
<feature type="domain" description="Histidine kinase/HSP90-like ATPase" evidence="2">
    <location>
        <begin position="17"/>
        <end position="129"/>
    </location>
</feature>
<keyword evidence="1" id="KW-0723">Serine/threonine-protein kinase</keyword>
<keyword evidence="4" id="KW-1185">Reference proteome</keyword>
<keyword evidence="1" id="KW-0808">Transferase</keyword>
<comment type="caution">
    <text evidence="3">The sequence shown here is derived from an EMBL/GenBank/DDBJ whole genome shotgun (WGS) entry which is preliminary data.</text>
</comment>
<dbReference type="PANTHER" id="PTHR35526:SF3">
    <property type="entry name" value="ANTI-SIGMA-F FACTOR RSBW"/>
    <property type="match status" value="1"/>
</dbReference>
<dbReference type="CDD" id="cd16936">
    <property type="entry name" value="HATPase_RsbW-like"/>
    <property type="match status" value="1"/>
</dbReference>
<dbReference type="Proteomes" id="UP000572680">
    <property type="component" value="Unassembled WGS sequence"/>
</dbReference>
<dbReference type="GO" id="GO:0004674">
    <property type="term" value="F:protein serine/threonine kinase activity"/>
    <property type="evidence" value="ECO:0007669"/>
    <property type="project" value="UniProtKB-KW"/>
</dbReference>
<sequence>MTADQGRCRDGSSLVVAAVPEAVGTARDFTARWFLAQGFSGCVTDAARLVVTELVTNAYRHGSGPGDKIFVRLHRAGCRAVVEVGDGSDALPVVRPFGLDEVDGRGLAMVEIMAESWGVAPLADGGKIVHAVLRG</sequence>
<name>A0A7W3LMW6_ACTNM</name>
<gene>
    <name evidence="3" type="ORF">HNR61_002695</name>
</gene>
<dbReference type="SUPFAM" id="SSF55874">
    <property type="entry name" value="ATPase domain of HSP90 chaperone/DNA topoisomerase II/histidine kinase"/>
    <property type="match status" value="1"/>
</dbReference>
<dbReference type="InterPro" id="IPR036890">
    <property type="entry name" value="HATPase_C_sf"/>
</dbReference>
<evidence type="ECO:0000313" key="4">
    <source>
        <dbReference type="Proteomes" id="UP000572680"/>
    </source>
</evidence>
<evidence type="ECO:0000259" key="2">
    <source>
        <dbReference type="Pfam" id="PF13581"/>
    </source>
</evidence>
<dbReference type="RefSeq" id="WP_182843451.1">
    <property type="nucleotide sequence ID" value="NZ_BAAALP010000009.1"/>
</dbReference>
<keyword evidence="1" id="KW-0418">Kinase</keyword>
<evidence type="ECO:0000313" key="3">
    <source>
        <dbReference type="EMBL" id="MBA8951064.1"/>
    </source>
</evidence>
<dbReference type="EMBL" id="JACJIA010000003">
    <property type="protein sequence ID" value="MBA8951064.1"/>
    <property type="molecule type" value="Genomic_DNA"/>
</dbReference>
<dbReference type="Pfam" id="PF13581">
    <property type="entry name" value="HATPase_c_2"/>
    <property type="match status" value="1"/>
</dbReference>
<dbReference type="InterPro" id="IPR003594">
    <property type="entry name" value="HATPase_dom"/>
</dbReference>
<dbReference type="PANTHER" id="PTHR35526">
    <property type="entry name" value="ANTI-SIGMA-F FACTOR RSBW-RELATED"/>
    <property type="match status" value="1"/>
</dbReference>
<evidence type="ECO:0000256" key="1">
    <source>
        <dbReference type="ARBA" id="ARBA00022527"/>
    </source>
</evidence>
<organism evidence="3 4">
    <name type="scientific">Actinomadura namibiensis</name>
    <dbReference type="NCBI Taxonomy" id="182080"/>
    <lineage>
        <taxon>Bacteria</taxon>
        <taxon>Bacillati</taxon>
        <taxon>Actinomycetota</taxon>
        <taxon>Actinomycetes</taxon>
        <taxon>Streptosporangiales</taxon>
        <taxon>Thermomonosporaceae</taxon>
        <taxon>Actinomadura</taxon>
    </lineage>
</organism>
<accession>A0A7W3LMW6</accession>
<dbReference type="InterPro" id="IPR050267">
    <property type="entry name" value="Anti-sigma-factor_SerPK"/>
</dbReference>
<dbReference type="AlphaFoldDB" id="A0A7W3LMW6"/>